<evidence type="ECO:0000256" key="1">
    <source>
        <dbReference type="ARBA" id="ARBA00004370"/>
    </source>
</evidence>
<dbReference type="Gene3D" id="3.10.20.310">
    <property type="entry name" value="membrane protein fhac"/>
    <property type="match status" value="5"/>
</dbReference>
<evidence type="ECO:0000256" key="2">
    <source>
        <dbReference type="ARBA" id="ARBA00022452"/>
    </source>
</evidence>
<dbReference type="PIRSF" id="PIRSF006076">
    <property type="entry name" value="OM_assembly_OMP85"/>
    <property type="match status" value="1"/>
</dbReference>
<dbReference type="GO" id="GO:0009279">
    <property type="term" value="C:cell outer membrane"/>
    <property type="evidence" value="ECO:0007669"/>
    <property type="project" value="UniProtKB-UniRule"/>
</dbReference>
<dbReference type="NCBIfam" id="TIGR03303">
    <property type="entry name" value="OM_YaeT"/>
    <property type="match status" value="1"/>
</dbReference>
<proteinExistence type="predicted"/>
<dbReference type="AlphaFoldDB" id="A0A399G060"/>
<dbReference type="PANTHER" id="PTHR12815:SF47">
    <property type="entry name" value="TRANSLOCATION AND ASSEMBLY MODULE SUBUNIT TAMA"/>
    <property type="match status" value="1"/>
</dbReference>
<feature type="domain" description="POTRA" evidence="9">
    <location>
        <begin position="69"/>
        <end position="140"/>
    </location>
</feature>
<evidence type="ECO:0000256" key="7">
    <source>
        <dbReference type="ARBA" id="ARBA00023237"/>
    </source>
</evidence>
<evidence type="ECO:0000256" key="5">
    <source>
        <dbReference type="ARBA" id="ARBA00022737"/>
    </source>
</evidence>
<keyword evidence="6" id="KW-0472">Membrane</keyword>
<name>A0A399G060_UNCN2</name>
<dbReference type="InterPro" id="IPR010827">
    <property type="entry name" value="BamA/TamA_POTRA"/>
</dbReference>
<evidence type="ECO:0000256" key="8">
    <source>
        <dbReference type="NCBIfam" id="TIGR03303"/>
    </source>
</evidence>
<evidence type="ECO:0000256" key="3">
    <source>
        <dbReference type="ARBA" id="ARBA00022692"/>
    </source>
</evidence>
<keyword evidence="2" id="KW-1134">Transmembrane beta strand</keyword>
<protein>
    <recommendedName>
        <fullName evidence="8">Outer membrane protein assembly factor BamA</fullName>
    </recommendedName>
</protein>
<dbReference type="PANTHER" id="PTHR12815">
    <property type="entry name" value="SORTING AND ASSEMBLY MACHINERY SAMM50 PROTEIN FAMILY MEMBER"/>
    <property type="match status" value="1"/>
</dbReference>
<dbReference type="InterPro" id="IPR034746">
    <property type="entry name" value="POTRA"/>
</dbReference>
<dbReference type="Gene3D" id="2.40.160.50">
    <property type="entry name" value="membrane protein fhac: a member of the omp85/tpsb transporter family"/>
    <property type="match status" value="1"/>
</dbReference>
<accession>A0A399G060</accession>
<dbReference type="Pfam" id="PF07244">
    <property type="entry name" value="POTRA"/>
    <property type="match status" value="5"/>
</dbReference>
<evidence type="ECO:0000256" key="4">
    <source>
        <dbReference type="ARBA" id="ARBA00022729"/>
    </source>
</evidence>
<dbReference type="InterPro" id="IPR000184">
    <property type="entry name" value="Bac_surfAg_D15"/>
</dbReference>
<dbReference type="GO" id="GO:0071709">
    <property type="term" value="P:membrane assembly"/>
    <property type="evidence" value="ECO:0007669"/>
    <property type="project" value="InterPro"/>
</dbReference>
<evidence type="ECO:0000256" key="6">
    <source>
        <dbReference type="ARBA" id="ARBA00023136"/>
    </source>
</evidence>
<gene>
    <name evidence="10" type="primary">bamA</name>
    <name evidence="10" type="ORF">B9J77_00085</name>
</gene>
<reference evidence="10 11" key="1">
    <citation type="submission" date="2018-08" db="EMBL/GenBank/DDBJ databases">
        <title>Draft genome of candidate division NPL-UPA2 bacterium Unc8 that adapted to ultra-basic serpentinizing groundwater.</title>
        <authorList>
            <person name="Ishii S."/>
            <person name="Suzuki S."/>
            <person name="Nealson K.H."/>
        </authorList>
    </citation>
    <scope>NUCLEOTIDE SEQUENCE [LARGE SCALE GENOMIC DNA]</scope>
    <source>
        <strain evidence="10">Unc8</strain>
    </source>
</reference>
<dbReference type="InterPro" id="IPR039910">
    <property type="entry name" value="D15-like"/>
</dbReference>
<keyword evidence="5" id="KW-0677">Repeat</keyword>
<comment type="subcellular location">
    <subcellularLocation>
        <location evidence="1">Membrane</location>
    </subcellularLocation>
</comment>
<dbReference type="PROSITE" id="PS51779">
    <property type="entry name" value="POTRA"/>
    <property type="match status" value="4"/>
</dbReference>
<dbReference type="EMBL" id="NDHY01000001">
    <property type="protein sequence ID" value="RII00980.1"/>
    <property type="molecule type" value="Genomic_DNA"/>
</dbReference>
<feature type="domain" description="POTRA" evidence="9">
    <location>
        <begin position="220"/>
        <end position="304"/>
    </location>
</feature>
<comment type="caution">
    <text evidence="10">The sequence shown here is derived from an EMBL/GenBank/DDBJ whole genome shotgun (WGS) entry which is preliminary data.</text>
</comment>
<dbReference type="InterPro" id="IPR023707">
    <property type="entry name" value="OM_assembly_BamA"/>
</dbReference>
<dbReference type="Proteomes" id="UP000266287">
    <property type="component" value="Unassembled WGS sequence"/>
</dbReference>
<evidence type="ECO:0000259" key="9">
    <source>
        <dbReference type="PROSITE" id="PS51779"/>
    </source>
</evidence>
<keyword evidence="4" id="KW-0732">Signal</keyword>
<feature type="domain" description="POTRA" evidence="9">
    <location>
        <begin position="388"/>
        <end position="461"/>
    </location>
</feature>
<organism evidence="10 11">
    <name type="scientific">candidate division NPL-UPA2 bacterium Unc8</name>
    <dbReference type="NCBI Taxonomy" id="1980939"/>
    <lineage>
        <taxon>Bacteria</taxon>
    </lineage>
</organism>
<evidence type="ECO:0000313" key="11">
    <source>
        <dbReference type="Proteomes" id="UP000266287"/>
    </source>
</evidence>
<sequence>MLKKCSREILKKEKLFVQRLKKGNSLLILTDVMQTYLINAHSRVNKASIIAFTLLLGIVPIASAAVEGNIVTAIEVRGNVRVATLIILAQLKTKVGEEHSPAIIRDDIRRLFALGYFRDIKIEELPYEEGRKIIFIVTEKPAIREINLKGTKALRKGSVREILTLKTGDIFSERLLKEDVDRIITLYREKGHHLVEVKTDVRRIADEIVVDFIINEGVAARVRKIEIKGNELVSERKIKRVMATRVHRFLQPGVFRDDLFNDDSLRIITLYRDEGFLQARIVDTEIRFENKGRWAYLTIEVEEGHRFSTGEVAIYGNLLFSDEELMGLLQLRTNDTFSPAGLSRDRGRIESRYAEHGHIFARAEIEIRLDEERKEVNIIYHITEGALIHVEKIDIRGNKTTRDDVIRRELTIKPGDVFNRREVERSRLRVHGLGFFYMVNWWTTEGSATDRKNLIFEVEERKTGTLLFGISYGGGGLGGMISVSQDNFDITNPPTFTGGGQRMKLEADIGRKRTRYNLSFTEPWLFDRPMLFGFDIHSATRDWTFHTEERAGWQLRLGHSLGEFLYGTVAYEHEDVTIADVKAGAPPHILATKGTFTTNSLILGLVDDQRNMPVHPTSGHRSSITAEIAGGMLGGNVEFNKYTGETRWFFTPFEELERLVLDLRLRGGFVTDDAPFFERFFLGGVHTVRGYPERGLGPVDGTGEPLGGDEMLIFNAELTYPLVRDIRLAAFLDAGYLRAENHGSFSGIGIGVGLGLNTPIGPVRLDYGYSIERERGELYFTMGW</sequence>
<keyword evidence="3" id="KW-0812">Transmembrane</keyword>
<feature type="domain" description="POTRA" evidence="9">
    <location>
        <begin position="307"/>
        <end position="385"/>
    </location>
</feature>
<evidence type="ECO:0000313" key="10">
    <source>
        <dbReference type="EMBL" id="RII00980.1"/>
    </source>
</evidence>
<keyword evidence="7" id="KW-0998">Cell outer membrane</keyword>
<dbReference type="Pfam" id="PF01103">
    <property type="entry name" value="Omp85"/>
    <property type="match status" value="1"/>
</dbReference>